<dbReference type="PROSITE" id="PS51192">
    <property type="entry name" value="HELICASE_ATP_BIND_1"/>
    <property type="match status" value="1"/>
</dbReference>
<dbReference type="SMART" id="SM00487">
    <property type="entry name" value="DEXDc"/>
    <property type="match status" value="1"/>
</dbReference>
<name>A0A481Z7Z3_9VIRU</name>
<reference evidence="6" key="1">
    <citation type="journal article" date="2019" name="MBio">
        <title>Virus Genomes from Deep Sea Sediments Expand the Ocean Megavirome and Support Independent Origins of Viral Gigantism.</title>
        <authorList>
            <person name="Backstrom D."/>
            <person name="Yutin N."/>
            <person name="Jorgensen S.L."/>
            <person name="Dharamshi J."/>
            <person name="Homa F."/>
            <person name="Zaremba-Niedwiedzka K."/>
            <person name="Spang A."/>
            <person name="Wolf Y.I."/>
            <person name="Koonin E.V."/>
            <person name="Ettema T.J."/>
        </authorList>
    </citation>
    <scope>NUCLEOTIDE SEQUENCE</scope>
</reference>
<dbReference type="InterPro" id="IPR027417">
    <property type="entry name" value="P-loop_NTPase"/>
</dbReference>
<dbReference type="SUPFAM" id="SSF52540">
    <property type="entry name" value="P-loop containing nucleoside triphosphate hydrolases"/>
    <property type="match status" value="2"/>
</dbReference>
<evidence type="ECO:0000313" key="6">
    <source>
        <dbReference type="EMBL" id="QBK91250.1"/>
    </source>
</evidence>
<feature type="domain" description="Helicase ATP-binding" evidence="5">
    <location>
        <begin position="71"/>
        <end position="296"/>
    </location>
</feature>
<evidence type="ECO:0000256" key="2">
    <source>
        <dbReference type="ARBA" id="ARBA00017865"/>
    </source>
</evidence>
<evidence type="ECO:0000256" key="3">
    <source>
        <dbReference type="ARBA" id="ARBA00022801"/>
    </source>
</evidence>
<dbReference type="Pfam" id="PF04851">
    <property type="entry name" value="ResIII"/>
    <property type="match status" value="1"/>
</dbReference>
<dbReference type="GO" id="GO:0003677">
    <property type="term" value="F:DNA binding"/>
    <property type="evidence" value="ECO:0007669"/>
    <property type="project" value="InterPro"/>
</dbReference>
<organism evidence="6">
    <name type="scientific">Pithovirus LCPAC202</name>
    <dbReference type="NCBI Taxonomy" id="2506592"/>
    <lineage>
        <taxon>Viruses</taxon>
        <taxon>Pithoviruses</taxon>
    </lineage>
</organism>
<evidence type="ECO:0000256" key="1">
    <source>
        <dbReference type="ARBA" id="ARBA00008152"/>
    </source>
</evidence>
<dbReference type="Pfam" id="PF00271">
    <property type="entry name" value="Helicase_C"/>
    <property type="match status" value="1"/>
</dbReference>
<dbReference type="EMBL" id="MK500517">
    <property type="protein sequence ID" value="QBK91250.1"/>
    <property type="molecule type" value="Genomic_DNA"/>
</dbReference>
<protein>
    <recommendedName>
        <fullName evidence="2">Early transcription factor 70 kDa subunit</fullName>
    </recommendedName>
    <alternativeName>
        <fullName evidence="4">ATP-dependent helicase VETFS</fullName>
    </alternativeName>
</protein>
<proteinExistence type="inferred from homology"/>
<evidence type="ECO:0000259" key="5">
    <source>
        <dbReference type="PROSITE" id="PS51192"/>
    </source>
</evidence>
<dbReference type="GO" id="GO:0016787">
    <property type="term" value="F:hydrolase activity"/>
    <property type="evidence" value="ECO:0007669"/>
    <property type="project" value="UniProtKB-KW"/>
</dbReference>
<dbReference type="InterPro" id="IPR014001">
    <property type="entry name" value="Helicase_ATP-bd"/>
</dbReference>
<evidence type="ECO:0000256" key="4">
    <source>
        <dbReference type="ARBA" id="ARBA00032553"/>
    </source>
</evidence>
<dbReference type="GO" id="GO:0005524">
    <property type="term" value="F:ATP binding"/>
    <property type="evidence" value="ECO:0007669"/>
    <property type="project" value="InterPro"/>
</dbReference>
<accession>A0A481Z7Z3</accession>
<comment type="similarity">
    <text evidence="1">Belongs to the helicase family. VETF subfamily.</text>
</comment>
<gene>
    <name evidence="6" type="ORF">LCPAC202_02240</name>
</gene>
<dbReference type="InterPro" id="IPR002464">
    <property type="entry name" value="DNA/RNA_helicase_DEAH_CS"/>
</dbReference>
<dbReference type="PROSITE" id="PS00690">
    <property type="entry name" value="DEAH_ATP_HELICASE"/>
    <property type="match status" value="1"/>
</dbReference>
<dbReference type="InterPro" id="IPR001650">
    <property type="entry name" value="Helicase_C-like"/>
</dbReference>
<dbReference type="InterPro" id="IPR006935">
    <property type="entry name" value="Helicase/UvrB_N"/>
</dbReference>
<keyword evidence="3" id="KW-0378">Hydrolase</keyword>
<dbReference type="Gene3D" id="3.40.50.300">
    <property type="entry name" value="P-loop containing nucleotide triphosphate hydrolases"/>
    <property type="match status" value="2"/>
</dbReference>
<sequence length="1330" mass="152206">MVGGLGVIEDPKQEDDLGIELDDLVYFYPDISDQYFQGKIGSLLEFAELSGSGQEPIPSRNNFFEHQTFIHRFLREYDDILLIHPPGSGKTRSAGGSSEEYRRSFIAGTVDYTSQYLKGGKNQIKHVYVLVPGAVIKSEFEKQIICGSAREGDYDIAYLDEGGPSALTRRVNKLLGRFYTIETYSRFAKKINEENMTDQEITDKFSGSMFIIDEAHNLIPAKKGDFDKITEKSSRNILKGEVDGKGGTGVQKKMIYKMIAKVFHLAKRSKRILMTATPMINSTSEIIDLINLIIPNGQPKMEQIVNYDDHSTEQLKVYFGGRISFVPDLDTKVDAVYGGTEIKHREQIGNRMYTYKTIVEETKMLSSVPFILQQLEIERRITGNTNLTFDQWKERGGKGSGRENFGFNIKEWLGPGDVLIKFWQDDGYRRISNIHTKFKSDRRQAANFVFPDGSFGEKGFKKYRSNPESSAGDTYRPNPELKRCLSRLFLKRYSSKYARGIALIKSIGMGKITPIDEIGTELNWEIRPKGKVFCFSEQLRGSGIIIYGKALEENGYERFNQNGSVFGRTGKTGRSYCISKESEELNQEDRPMSISKGPRYAMLTGFTSKAKRETLLELFNSRENRYGDYIQVLLTSPVAQFGLNINDVVQIQLMEGGWHEAGHYQALSRSLRATSHVYLLNDAKKEAKKRGDSSEVRIQVNIYQHAAVDTEGGSVDLELYKASEGKAIRIEKLFNKMKTLSVDCHVHRFRQKRKGTTGKLLHDSTSYQCLPVPKSLLNRNGPGLEIDSSSYNVLYSKDDLDRAINFIYEMFKIKSKYKFKELGDKYQKIMVKTKYGPYFYDPRFILLAAEKIIGDNKEIVDKFGFVRYLQEDGKYLFLVEKYPLLGNKNSLGSAYYVQRLIGRTDITLKDVLNDSQRSEQNEMIEIIKYLPAEAKNILQLISGLNNASQVKLLEWAIIETAKRTNNPSAKSVMDKFNYYIFQWRDPVGLVNIVKNKRDIDPNAPRGRGRPRAAGNLVPIKFTTDQIIKEEYYPAIDNMGNPAMVMFHNLTGLGQDDNDYSRSSQNMTGNRKIRLLKIPEGLKRVIAVSDWRDLSSLEEPVYRHLAGHIIDTIKLEPLKKNKVYGRFEGGKFSIINNLKLKEGETDRRSMPRGKYCGSYSISELIWFLYHHRRFVLPSDRSPPDHYFPPGDPIRTVDKEQRIASLIPLGMVDREQIITRLMSLGMVDREQIITRLIPFGTVDREQIITRLMSLRTVNREQIISRLMGLPVKPSNKFVNSGRLRQMTKEELEFFYEWYVYLTSKNKKKEALCNILQDHLGEKNLLLILGTPN</sequence>